<evidence type="ECO:0000256" key="14">
    <source>
        <dbReference type="ARBA" id="ARBA00038734"/>
    </source>
</evidence>
<keyword evidence="7 18" id="KW-0934">Plastid</keyword>
<gene>
    <name evidence="15" type="primary">psbZ</name>
</gene>
<evidence type="ECO:0000256" key="8">
    <source>
        <dbReference type="ARBA" id="ARBA00022692"/>
    </source>
</evidence>
<evidence type="ECO:0000256" key="4">
    <source>
        <dbReference type="ARBA" id="ARBA00022469"/>
    </source>
</evidence>
<evidence type="ECO:0000256" key="5">
    <source>
        <dbReference type="ARBA" id="ARBA00022528"/>
    </source>
</evidence>
<dbReference type="HAMAP" id="MF_00644">
    <property type="entry name" value="PSII_PsbZ"/>
    <property type="match status" value="1"/>
</dbReference>
<evidence type="ECO:0000256" key="12">
    <source>
        <dbReference type="ARBA" id="ARBA00023276"/>
    </source>
</evidence>
<dbReference type="EMBL" id="MH898672">
    <property type="protein sequence ID" value="AYQ93638.1"/>
    <property type="molecule type" value="Genomic_DNA"/>
</dbReference>
<comment type="function">
    <text evidence="13 15">May control the interaction of photosystem II (PSII) cores with the light-harvesting antenna, regulates electron flow through the 2 photosystem reaction centers. PSII is a light-driven water plastoquinone oxidoreductase, using light energy to abstract electrons from H(2)O, generating a proton gradient subsequently used for ATP formation.</text>
</comment>
<evidence type="ECO:0000256" key="2">
    <source>
        <dbReference type="ARBA" id="ARBA00008367"/>
    </source>
</evidence>
<dbReference type="GO" id="GO:0015979">
    <property type="term" value="P:photosynthesis"/>
    <property type="evidence" value="ECO:0007669"/>
    <property type="project" value="UniProtKB-UniRule"/>
</dbReference>
<evidence type="ECO:0000256" key="1">
    <source>
        <dbReference type="ARBA" id="ARBA00004141"/>
    </source>
</evidence>
<keyword evidence="11 15" id="KW-0472">Membrane</keyword>
<comment type="function">
    <text evidence="16">Controls the interaction of photosystem II (PSII) cores with the light-harvesting antenna, regulates electron flow through the 2 photosystem reaction centers. PSII is a light-driven water plastoquinone oxidoreductase, using light energy to abstract electrons from H(2)O, generating a proton gradient subsequently used for ATP formation.</text>
</comment>
<keyword evidence="8 15" id="KW-0812">Transmembrane</keyword>
<evidence type="ECO:0000256" key="7">
    <source>
        <dbReference type="ARBA" id="ARBA00022640"/>
    </source>
</evidence>
<keyword evidence="5 18" id="KW-0150">Chloroplast</keyword>
<evidence type="ECO:0000256" key="3">
    <source>
        <dbReference type="ARBA" id="ARBA00021665"/>
    </source>
</evidence>
<organism evidence="18">
    <name type="scientific">Lepocinclis steinii</name>
    <dbReference type="NCBI Taxonomy" id="459226"/>
    <lineage>
        <taxon>Eukaryota</taxon>
        <taxon>Discoba</taxon>
        <taxon>Euglenozoa</taxon>
        <taxon>Euglenida</taxon>
        <taxon>Spirocuta</taxon>
        <taxon>Euglenophyceae</taxon>
        <taxon>Euglenales</taxon>
        <taxon>Phacaceae</taxon>
        <taxon>Lepocinclis</taxon>
    </lineage>
</organism>
<evidence type="ECO:0000256" key="10">
    <source>
        <dbReference type="ARBA" id="ARBA00023078"/>
    </source>
</evidence>
<keyword evidence="12 15" id="KW-0604">Photosystem II</keyword>
<protein>
    <recommendedName>
        <fullName evidence="3 15">Photosystem II reaction center protein Z</fullName>
        <shortName evidence="15">PSII-Z</shortName>
    </recommendedName>
</protein>
<dbReference type="Gene3D" id="1.10.287.740">
    <property type="entry name" value="Photosystem II PsbZ, reaction centre"/>
    <property type="match status" value="1"/>
</dbReference>
<evidence type="ECO:0000256" key="13">
    <source>
        <dbReference type="ARBA" id="ARBA00037496"/>
    </source>
</evidence>
<evidence type="ECO:0000256" key="6">
    <source>
        <dbReference type="ARBA" id="ARBA00022531"/>
    </source>
</evidence>
<evidence type="ECO:0000256" key="17">
    <source>
        <dbReference type="SAM" id="Phobius"/>
    </source>
</evidence>
<dbReference type="GO" id="GO:0042549">
    <property type="term" value="P:photosystem II stabilization"/>
    <property type="evidence" value="ECO:0007669"/>
    <property type="project" value="InterPro"/>
</dbReference>
<evidence type="ECO:0000256" key="9">
    <source>
        <dbReference type="ARBA" id="ARBA00022989"/>
    </source>
</evidence>
<dbReference type="NCBIfam" id="TIGR03043">
    <property type="entry name" value="PS_II_psbZ"/>
    <property type="match status" value="1"/>
</dbReference>
<dbReference type="InterPro" id="IPR002644">
    <property type="entry name" value="PSII_PsbZ"/>
</dbReference>
<comment type="subunit">
    <text evidence="14 15">PSII is composed of 1 copy each of membrane proteins PsbA, PsbB, PsbC, PsbD, PsbE, PsbF, PsbH, PsbI, PsbJ, PsbK, PsbL, PsbM, PsbT, PsbY, PsbZ, Psb30/Ycf12, at least 3 peripheral proteins of the oxygen-evolving complex and a large number of cofactors. It forms dimeric complexes.</text>
</comment>
<dbReference type="AlphaFoldDB" id="A0A3G3LLR0"/>
<evidence type="ECO:0000256" key="15">
    <source>
        <dbReference type="HAMAP-Rule" id="MF_00644"/>
    </source>
</evidence>
<comment type="similarity">
    <text evidence="2 15 16">Belongs to the PsbZ family.</text>
</comment>
<sequence>MNVFTLGFQLALSALVLLSFLIVIFVPVVFASPDGLTNNKNTVLLSVVLWSILVLTVGVLNFFVV</sequence>
<evidence type="ECO:0000256" key="11">
    <source>
        <dbReference type="ARBA" id="ARBA00023136"/>
    </source>
</evidence>
<keyword evidence="9 15" id="KW-1133">Transmembrane helix</keyword>
<keyword evidence="4 15" id="KW-0674">Reaction center</keyword>
<dbReference type="GO" id="GO:0009539">
    <property type="term" value="C:photosystem II reaction center"/>
    <property type="evidence" value="ECO:0007669"/>
    <property type="project" value="InterPro"/>
</dbReference>
<keyword evidence="6 15" id="KW-0602">Photosynthesis</keyword>
<comment type="subcellular location">
    <subcellularLocation>
        <location evidence="1">Membrane</location>
        <topology evidence="1">Multi-pass membrane protein</topology>
    </subcellularLocation>
    <subcellularLocation>
        <location evidence="15">Plastid</location>
        <location evidence="15">Chloroplast thylakoid membrane</location>
        <topology evidence="15">Multi-pass membrane protein</topology>
    </subcellularLocation>
</comment>
<keyword evidence="10 15" id="KW-0793">Thylakoid</keyword>
<evidence type="ECO:0000256" key="16">
    <source>
        <dbReference type="RuleBase" id="RU003472"/>
    </source>
</evidence>
<dbReference type="GO" id="GO:0009535">
    <property type="term" value="C:chloroplast thylakoid membrane"/>
    <property type="evidence" value="ECO:0007669"/>
    <property type="project" value="UniProtKB-SubCell"/>
</dbReference>
<accession>A0A3G3LLR0</accession>
<dbReference type="Pfam" id="PF01737">
    <property type="entry name" value="Ycf9"/>
    <property type="match status" value="1"/>
</dbReference>
<dbReference type="InterPro" id="IPR036512">
    <property type="entry name" value="PSII_PsbZ_sf"/>
</dbReference>
<feature type="transmembrane region" description="Helical" evidence="17">
    <location>
        <begin position="6"/>
        <end position="31"/>
    </location>
</feature>
<name>A0A3G3LLR0_9EUGL</name>
<dbReference type="PANTHER" id="PTHR34971:SF2">
    <property type="entry name" value="PHOTOSYSTEM II REACTION CENTER PROTEIN Z"/>
    <property type="match status" value="1"/>
</dbReference>
<feature type="transmembrane region" description="Helical" evidence="17">
    <location>
        <begin position="43"/>
        <end position="64"/>
    </location>
</feature>
<dbReference type="PANTHER" id="PTHR34971">
    <property type="entry name" value="PHOTOSYSTEM II REACTION CENTER PROTEIN Z"/>
    <property type="match status" value="1"/>
</dbReference>
<proteinExistence type="inferred from homology"/>
<reference evidence="18" key="1">
    <citation type="journal article" date="2018" name="Sci. Rep.">
        <title>Dynamic evolution of inverted repeats in Euglenophyta plastid genomes.</title>
        <authorList>
            <person name="Karnkowska A."/>
            <person name="Bennett M.S."/>
            <person name="Triemer R.E."/>
        </authorList>
    </citation>
    <scope>NUCLEOTIDE SEQUENCE</scope>
</reference>
<evidence type="ECO:0000313" key="18">
    <source>
        <dbReference type="EMBL" id="AYQ93638.1"/>
    </source>
</evidence>
<geneLocation type="chloroplast" evidence="18"/>
<dbReference type="SUPFAM" id="SSF161055">
    <property type="entry name" value="PsbZ-like"/>
    <property type="match status" value="1"/>
</dbReference>